<organism evidence="1 2">
    <name type="scientific">Mycobacterium virus Halo</name>
    <dbReference type="NCBI Taxonomy" id="373407"/>
    <lineage>
        <taxon>Viruses</taxon>
        <taxon>Duplodnaviria</taxon>
        <taxon>Heunggongvirae</taxon>
        <taxon>Uroviricota</taxon>
        <taxon>Caudoviricetes</taxon>
        <taxon>Gclasvirinae</taxon>
        <taxon>Liefievirus</taxon>
        <taxon>Liefievirus halo</taxon>
    </lineage>
</organism>
<gene>
    <name evidence="1" type="ORF">PBI_HALO_52</name>
</gene>
<evidence type="ECO:0000313" key="1">
    <source>
        <dbReference type="EMBL" id="ABE67310.1"/>
    </source>
</evidence>
<keyword evidence="2" id="KW-1185">Reference proteome</keyword>
<evidence type="ECO:0000313" key="2">
    <source>
        <dbReference type="Proteomes" id="UP000000905"/>
    </source>
</evidence>
<dbReference type="OrthoDB" id="20579at10239"/>
<accession>Q1A0M6</accession>
<sequence>MMTEGTVSGWSAECTDCPYTIEPAFGAPVYPSTESAEREPVDAWVRMHRRRFPEHRPRVAQFTRFTLTVTDQAPAAVWAALGLTLAEHERDPVAELLDTVRRVKNIVWQNFGIEPGIPLRALPAGTPAIPLVDERDWYYLIRFPDGHVAQCAGDWDVAHKHLRLIRAEPCFAGGPVPTLIGAYGPNRVGGPEGRGGIVSLGYSPNLIGSIDVPREDWIPA</sequence>
<name>Q1A0M6_9CAUD</name>
<dbReference type="RefSeq" id="YP_655570.1">
    <property type="nucleotide sequence ID" value="NC_008202.2"/>
</dbReference>
<dbReference type="KEGG" id="vg:4157135"/>
<dbReference type="EMBL" id="DQ398042">
    <property type="protein sequence ID" value="ABE67310.1"/>
    <property type="molecule type" value="Genomic_DNA"/>
</dbReference>
<dbReference type="Proteomes" id="UP000000905">
    <property type="component" value="Segment"/>
</dbReference>
<protein>
    <submittedName>
        <fullName evidence="1">Uncharacterized protein</fullName>
    </submittedName>
</protein>
<proteinExistence type="predicted"/>
<reference evidence="1 2" key="1">
    <citation type="journal article" date="2006" name="PLoS Genet.">
        <title>Exploring the mycobacteriophage metaproteome: phage genomics as an educational platform.</title>
        <authorList>
            <person name="Hatfull G.F."/>
            <person name="Pedulla M.L."/>
            <person name="Jacobs-Sera D."/>
            <person name="Cichon P.M."/>
            <person name="Foley A."/>
            <person name="Ford M.E."/>
            <person name="Gonda R.M."/>
            <person name="Houtz J.M."/>
            <person name="Hryckowian A.J."/>
            <person name="Kelchner V.A."/>
            <person name="Namburi S."/>
            <person name="Pajcini K.V."/>
            <person name="Popovich M.G."/>
            <person name="Schleicher D.T."/>
            <person name="Simanek B.Z."/>
            <person name="Smith A.L."/>
            <person name="Zdanowicz G.M."/>
            <person name="Kumar V."/>
            <person name="Peebles C.L."/>
            <person name="Jacobs W.R.Jr."/>
            <person name="Lawrence J.G."/>
            <person name="Hendrix R.W."/>
        </authorList>
    </citation>
    <scope>NUCLEOTIDE SEQUENCE</scope>
</reference>